<sequence length="63" mass="7182">VKTLVLILVLIGVFYFWEFPFNAIVNIALKSILIGLCYGLVVYFLNLSEDITAIINKLFRKTS</sequence>
<reference evidence="2" key="1">
    <citation type="submission" date="2018-06" db="EMBL/GenBank/DDBJ databases">
        <authorList>
            <person name="Zhirakovskaya E."/>
        </authorList>
    </citation>
    <scope>NUCLEOTIDE SEQUENCE</scope>
</reference>
<dbReference type="AlphaFoldDB" id="A0A3B0RP80"/>
<accession>A0A3B0RP80</accession>
<organism evidence="2">
    <name type="scientific">hydrothermal vent metagenome</name>
    <dbReference type="NCBI Taxonomy" id="652676"/>
    <lineage>
        <taxon>unclassified sequences</taxon>
        <taxon>metagenomes</taxon>
        <taxon>ecological metagenomes</taxon>
    </lineage>
</organism>
<feature type="non-terminal residue" evidence="2">
    <location>
        <position position="1"/>
    </location>
</feature>
<name>A0A3B0RP80_9ZZZZ</name>
<keyword evidence="1" id="KW-0812">Transmembrane</keyword>
<dbReference type="EMBL" id="UOEB01000326">
    <property type="protein sequence ID" value="VAV86323.1"/>
    <property type="molecule type" value="Genomic_DNA"/>
</dbReference>
<keyword evidence="1" id="KW-0472">Membrane</keyword>
<feature type="transmembrane region" description="Helical" evidence="1">
    <location>
        <begin position="5"/>
        <end position="21"/>
    </location>
</feature>
<proteinExistence type="predicted"/>
<protein>
    <submittedName>
        <fullName evidence="2">Uncharacterized protein</fullName>
    </submittedName>
</protein>
<evidence type="ECO:0000256" key="1">
    <source>
        <dbReference type="SAM" id="Phobius"/>
    </source>
</evidence>
<evidence type="ECO:0000313" key="2">
    <source>
        <dbReference type="EMBL" id="VAV86323.1"/>
    </source>
</evidence>
<keyword evidence="1" id="KW-1133">Transmembrane helix</keyword>
<feature type="transmembrane region" description="Helical" evidence="1">
    <location>
        <begin position="27"/>
        <end position="47"/>
    </location>
</feature>
<gene>
    <name evidence="2" type="ORF">MNBD_BACTEROID02-1708</name>
</gene>